<feature type="region of interest" description="Disordered" evidence="1">
    <location>
        <begin position="514"/>
        <end position="541"/>
    </location>
</feature>
<evidence type="ECO:0000259" key="3">
    <source>
        <dbReference type="SMART" id="SM00331"/>
    </source>
</evidence>
<proteinExistence type="predicted"/>
<feature type="compositionally biased region" description="Basic and acidic residues" evidence="1">
    <location>
        <begin position="516"/>
        <end position="541"/>
    </location>
</feature>
<dbReference type="AlphaFoldDB" id="A0A2S6HU73"/>
<dbReference type="Proteomes" id="UP000237749">
    <property type="component" value="Unassembled WGS sequence"/>
</dbReference>
<dbReference type="Gene3D" id="1.25.40.10">
    <property type="entry name" value="Tetratricopeptide repeat domain"/>
    <property type="match status" value="1"/>
</dbReference>
<keyword evidence="5" id="KW-1185">Reference proteome</keyword>
<protein>
    <submittedName>
        <fullName evidence="4">Serine/threonine protein phosphatase PrpC</fullName>
    </submittedName>
</protein>
<dbReference type="EMBL" id="PTJA01000004">
    <property type="protein sequence ID" value="PPK81381.1"/>
    <property type="molecule type" value="Genomic_DNA"/>
</dbReference>
<organism evidence="4 5">
    <name type="scientific">Lacrimispora xylanisolvens</name>
    <dbReference type="NCBI Taxonomy" id="384636"/>
    <lineage>
        <taxon>Bacteria</taxon>
        <taxon>Bacillati</taxon>
        <taxon>Bacillota</taxon>
        <taxon>Clostridia</taxon>
        <taxon>Lachnospirales</taxon>
        <taxon>Lachnospiraceae</taxon>
        <taxon>Lacrimispora</taxon>
    </lineage>
</organism>
<dbReference type="SUPFAM" id="SSF48452">
    <property type="entry name" value="TPR-like"/>
    <property type="match status" value="1"/>
</dbReference>
<feature type="compositionally biased region" description="Basic and acidic residues" evidence="1">
    <location>
        <begin position="582"/>
        <end position="621"/>
    </location>
</feature>
<dbReference type="Gene3D" id="3.60.40.10">
    <property type="entry name" value="PPM-type phosphatase domain"/>
    <property type="match status" value="1"/>
</dbReference>
<feature type="compositionally biased region" description="Basic and acidic residues" evidence="1">
    <location>
        <begin position="444"/>
        <end position="461"/>
    </location>
</feature>
<dbReference type="InterPro" id="IPR011990">
    <property type="entry name" value="TPR-like_helical_dom_sf"/>
</dbReference>
<comment type="caution">
    <text evidence="4">The sequence shown here is derived from an EMBL/GenBank/DDBJ whole genome shotgun (WGS) entry which is preliminary data.</text>
</comment>
<dbReference type="RefSeq" id="WP_104436474.1">
    <property type="nucleotide sequence ID" value="NZ_PTJA01000004.1"/>
</dbReference>
<keyword evidence="2" id="KW-1133">Transmembrane helix</keyword>
<dbReference type="SUPFAM" id="SSF81606">
    <property type="entry name" value="PP2C-like"/>
    <property type="match status" value="1"/>
</dbReference>
<reference evidence="4 5" key="1">
    <citation type="submission" date="2018-02" db="EMBL/GenBank/DDBJ databases">
        <title>Genomic Encyclopedia of Archaeal and Bacterial Type Strains, Phase II (KMG-II): from individual species to whole genera.</title>
        <authorList>
            <person name="Goeker M."/>
        </authorList>
    </citation>
    <scope>NUCLEOTIDE SEQUENCE [LARGE SCALE GENOMIC DNA]</scope>
    <source>
        <strain evidence="4 5">DSM 3808</strain>
    </source>
</reference>
<dbReference type="OrthoDB" id="9801841at2"/>
<accession>A0A2S6HU73</accession>
<feature type="domain" description="PPM-type phosphatase" evidence="3">
    <location>
        <begin position="8"/>
        <end position="241"/>
    </location>
</feature>
<sequence length="627" mass="71559">MRKQNSTFKTAFISEAGSELKNNDYFAFVELEQYACYVIADGLNDLPDAESARLATQSIILAFQTHPSMTKRAVLSYLEEANQALFTADCRERLKASVTVIVTDYAKVRYGHVGNTRLRLYRDGSVIESTQDMSLGTELVKEKKLTEDVLSRHEERNNLYSYLGIGKGLKSFVSKKKKLINGDILAFYTRGIWENLDSGELDDVFSEAKGDPQECLNNVEDLLLSRQPENLDNYTLAAIFIDKVFLDPDKKSRTKKFITIAIISIVIILVISLALWLFHYMKQKYKEDMERRYTNTIEYIQDNNFVKAEEECKEAVKLAEKLRDKKQVREFTDYQKLIEAINIAEDAYSGEKYEDAQTAYVKAKERSRYADRIADEYIDKQLGRITDYLSVFDYIQLGDTLVSQGDYKRAEEKYLQAKSLATRSYFEKGRKEAMDALEAMYTKRDKAEEADTKQAKDKASDETGAAQLAAEGDKAFADGDYQGAKAYYAMALEKYQQLKDDVHGELIQVKIASSDSKAEENEQKKAQAQEYVDAGREEETAGNRLEAKKQYLFAKSIYKELKLDDKIEEVDGLIEILETAMDQDKAEKESREAELKEEKNQKKQSEGENTEKEKTAVKETKAVGPGE</sequence>
<keyword evidence="2" id="KW-0472">Membrane</keyword>
<evidence type="ECO:0000256" key="2">
    <source>
        <dbReference type="SAM" id="Phobius"/>
    </source>
</evidence>
<dbReference type="InterPro" id="IPR001932">
    <property type="entry name" value="PPM-type_phosphatase-like_dom"/>
</dbReference>
<dbReference type="InterPro" id="IPR036457">
    <property type="entry name" value="PPM-type-like_dom_sf"/>
</dbReference>
<evidence type="ECO:0000313" key="4">
    <source>
        <dbReference type="EMBL" id="PPK81381.1"/>
    </source>
</evidence>
<keyword evidence="2" id="KW-0812">Transmembrane</keyword>
<dbReference type="SMART" id="SM00331">
    <property type="entry name" value="PP2C_SIG"/>
    <property type="match status" value="1"/>
</dbReference>
<name>A0A2S6HU73_9FIRM</name>
<gene>
    <name evidence="4" type="ORF">BXY41_104183</name>
</gene>
<evidence type="ECO:0000256" key="1">
    <source>
        <dbReference type="SAM" id="MobiDB-lite"/>
    </source>
</evidence>
<feature type="region of interest" description="Disordered" evidence="1">
    <location>
        <begin position="444"/>
        <end position="464"/>
    </location>
</feature>
<feature type="transmembrane region" description="Helical" evidence="2">
    <location>
        <begin position="257"/>
        <end position="278"/>
    </location>
</feature>
<evidence type="ECO:0000313" key="5">
    <source>
        <dbReference type="Proteomes" id="UP000237749"/>
    </source>
</evidence>
<feature type="region of interest" description="Disordered" evidence="1">
    <location>
        <begin position="579"/>
        <end position="627"/>
    </location>
</feature>